<dbReference type="Gene3D" id="3.40.50.1820">
    <property type="entry name" value="alpha/beta hydrolase"/>
    <property type="match status" value="1"/>
</dbReference>
<dbReference type="Proteomes" id="UP001161391">
    <property type="component" value="Unassembled WGS sequence"/>
</dbReference>
<reference evidence="5" key="2">
    <citation type="submission" date="2023-01" db="EMBL/GenBank/DDBJ databases">
        <title>Draft genome sequence of Algimonas ampicilliniresistens strain NBRC 108219.</title>
        <authorList>
            <person name="Sun Q."/>
            <person name="Mori K."/>
        </authorList>
    </citation>
    <scope>NUCLEOTIDE SEQUENCE</scope>
    <source>
        <strain evidence="5">NBRC 108219</strain>
    </source>
</reference>
<keyword evidence="6" id="KW-1185">Reference proteome</keyword>
<dbReference type="SUPFAM" id="SSF53474">
    <property type="entry name" value="alpha/beta-Hydrolases"/>
    <property type="match status" value="1"/>
</dbReference>
<comment type="caution">
    <text evidence="5">The sequence shown here is derived from an EMBL/GenBank/DDBJ whole genome shotgun (WGS) entry which is preliminary data.</text>
</comment>
<feature type="domain" description="AB hydrolase-1" evidence="4">
    <location>
        <begin position="96"/>
        <end position="458"/>
    </location>
</feature>
<dbReference type="InterPro" id="IPR051601">
    <property type="entry name" value="Serine_prot/Carboxylest_S33"/>
</dbReference>
<feature type="signal peptide" evidence="3">
    <location>
        <begin position="1"/>
        <end position="22"/>
    </location>
</feature>
<gene>
    <name evidence="5" type="ORF">GCM10007853_18020</name>
</gene>
<organism evidence="5 6">
    <name type="scientific">Algimonas ampicilliniresistens</name>
    <dbReference type="NCBI Taxonomy" id="1298735"/>
    <lineage>
        <taxon>Bacteria</taxon>
        <taxon>Pseudomonadati</taxon>
        <taxon>Pseudomonadota</taxon>
        <taxon>Alphaproteobacteria</taxon>
        <taxon>Maricaulales</taxon>
        <taxon>Robiginitomaculaceae</taxon>
        <taxon>Algimonas</taxon>
    </lineage>
</organism>
<dbReference type="InterPro" id="IPR000073">
    <property type="entry name" value="AB_hydrolase_1"/>
</dbReference>
<dbReference type="Pfam" id="PF00561">
    <property type="entry name" value="Abhydrolase_1"/>
    <property type="match status" value="1"/>
</dbReference>
<reference evidence="5" key="1">
    <citation type="journal article" date="2014" name="Int. J. Syst. Evol. Microbiol.">
        <title>Complete genome of a new Firmicutes species belonging to the dominant human colonic microbiota ('Ruminococcus bicirculans') reveals two chromosomes and a selective capacity to utilize plant glucans.</title>
        <authorList>
            <consortium name="NISC Comparative Sequencing Program"/>
            <person name="Wegmann U."/>
            <person name="Louis P."/>
            <person name="Goesmann A."/>
            <person name="Henrissat B."/>
            <person name="Duncan S.H."/>
            <person name="Flint H.J."/>
        </authorList>
    </citation>
    <scope>NUCLEOTIDE SEQUENCE</scope>
    <source>
        <strain evidence="5">NBRC 108219</strain>
    </source>
</reference>
<name>A0ABQ5V8W2_9PROT</name>
<dbReference type="EMBL" id="BSNK01000002">
    <property type="protein sequence ID" value="GLQ23928.1"/>
    <property type="molecule type" value="Genomic_DNA"/>
</dbReference>
<dbReference type="RefSeq" id="WP_284389843.1">
    <property type="nucleotide sequence ID" value="NZ_BSNK01000002.1"/>
</dbReference>
<evidence type="ECO:0000313" key="6">
    <source>
        <dbReference type="Proteomes" id="UP001161391"/>
    </source>
</evidence>
<feature type="chain" id="PRO_5046732486" evidence="3">
    <location>
        <begin position="23"/>
        <end position="484"/>
    </location>
</feature>
<evidence type="ECO:0000313" key="5">
    <source>
        <dbReference type="EMBL" id="GLQ23928.1"/>
    </source>
</evidence>
<keyword evidence="2 5" id="KW-0378">Hydrolase</keyword>
<evidence type="ECO:0000259" key="4">
    <source>
        <dbReference type="Pfam" id="PF00561"/>
    </source>
</evidence>
<dbReference type="InterPro" id="IPR029058">
    <property type="entry name" value="AB_hydrolase_fold"/>
</dbReference>
<dbReference type="PROSITE" id="PS51257">
    <property type="entry name" value="PROKAR_LIPOPROTEIN"/>
    <property type="match status" value="1"/>
</dbReference>
<dbReference type="PANTHER" id="PTHR43248">
    <property type="entry name" value="2-SUCCINYL-6-HYDROXY-2,4-CYCLOHEXADIENE-1-CARBOXYLATE SYNTHASE"/>
    <property type="match status" value="1"/>
</dbReference>
<comment type="similarity">
    <text evidence="1">Belongs to the peptidase S33 family.</text>
</comment>
<evidence type="ECO:0000256" key="3">
    <source>
        <dbReference type="SAM" id="SignalP"/>
    </source>
</evidence>
<proteinExistence type="inferred from homology"/>
<dbReference type="GO" id="GO:0016787">
    <property type="term" value="F:hydrolase activity"/>
    <property type="evidence" value="ECO:0007669"/>
    <property type="project" value="UniProtKB-KW"/>
</dbReference>
<accession>A0ABQ5V8W2</accession>
<evidence type="ECO:0000256" key="2">
    <source>
        <dbReference type="ARBA" id="ARBA00022801"/>
    </source>
</evidence>
<keyword evidence="3" id="KW-0732">Signal</keyword>
<sequence>MRYTHTLTTALALALTACTANAVTDKPASAVPLLTSAPMSTVVNETPITFEAENGESVEAFAGTFVVPENRPNPDSRDLTIHYVRFPATTDTPGAPIVYLSGGPGGSGINTAKGQRFPLFMAMRQHGDVIAYDQRGTGKSNDMERCTRTGADLTDIVSDKAALAGDLAALASCMDEWEAAGVDLDGYDTVENAKDLDGLRQHLGAKQISLWGISYGSHLGLAALRELDGRIDRAVFASIEGLDQTFKLPARTDAYFDRLQVAMNAADSDTPDVKALIARVHAKFDAEPQLLDVDGTKAMFHRRDLQTLLSGAIADPKWAIMVVGIYRDLDRGDPSSLEQMFARWGVTSDHSYLPMNRLTDIASGTDPERRALIDTQGRTALVGTRLNAPYESEDIRPHLVLGPDFRRPVQSDVPVLMLSGTLDGRTYPEAAREAMVGLAHAHHVLIKDAGHNLFMTDPAVGDLIHQFMRGDDDLPKKITVPIPD</sequence>
<evidence type="ECO:0000256" key="1">
    <source>
        <dbReference type="ARBA" id="ARBA00010088"/>
    </source>
</evidence>
<protein>
    <submittedName>
        <fullName evidence="5">Alpha/beta hydrolase</fullName>
    </submittedName>
</protein>